<reference evidence="1 2" key="1">
    <citation type="journal article" date="2019" name="Mol. Ecol. Resour.">
        <title>Chromosome-level genome assembly of Triplophysa tibetana, a fish adapted to the harsh high-altitude environment of the Tibetan Plateau.</title>
        <authorList>
            <person name="Yang X."/>
            <person name="Liu H."/>
            <person name="Ma Z."/>
            <person name="Zou Y."/>
            <person name="Zou M."/>
            <person name="Mao Y."/>
            <person name="Li X."/>
            <person name="Wang H."/>
            <person name="Chen T."/>
            <person name="Wang W."/>
            <person name="Yang R."/>
        </authorList>
    </citation>
    <scope>NUCLEOTIDE SEQUENCE [LARGE SCALE GENOMIC DNA]</scope>
    <source>
        <strain evidence="1">TTIB1903HZAU</strain>
        <tissue evidence="1">Muscle</tissue>
    </source>
</reference>
<dbReference type="Proteomes" id="UP000324632">
    <property type="component" value="Chromosome 5"/>
</dbReference>
<gene>
    <name evidence="1" type="ORF">E1301_Tti011550</name>
</gene>
<dbReference type="EMBL" id="SOYY01000005">
    <property type="protein sequence ID" value="KAA0720697.1"/>
    <property type="molecule type" value="Genomic_DNA"/>
</dbReference>
<organism evidence="1 2">
    <name type="scientific">Triplophysa tibetana</name>
    <dbReference type="NCBI Taxonomy" id="1572043"/>
    <lineage>
        <taxon>Eukaryota</taxon>
        <taxon>Metazoa</taxon>
        <taxon>Chordata</taxon>
        <taxon>Craniata</taxon>
        <taxon>Vertebrata</taxon>
        <taxon>Euteleostomi</taxon>
        <taxon>Actinopterygii</taxon>
        <taxon>Neopterygii</taxon>
        <taxon>Teleostei</taxon>
        <taxon>Ostariophysi</taxon>
        <taxon>Cypriniformes</taxon>
        <taxon>Nemacheilidae</taxon>
        <taxon>Triplophysa</taxon>
    </lineage>
</organism>
<dbReference type="AlphaFoldDB" id="A0A5A9PJ36"/>
<protein>
    <submittedName>
        <fullName evidence="1">Uncharacterized protein</fullName>
    </submittedName>
</protein>
<evidence type="ECO:0000313" key="2">
    <source>
        <dbReference type="Proteomes" id="UP000324632"/>
    </source>
</evidence>
<sequence length="72" mass="8320">MRVCLRAYVPRINPVEMFTLLDRARSIPQMTCCLDRRKNVPETHARSQRIPTAVVTEEACGMFTQSGSFYLR</sequence>
<evidence type="ECO:0000313" key="1">
    <source>
        <dbReference type="EMBL" id="KAA0720697.1"/>
    </source>
</evidence>
<proteinExistence type="predicted"/>
<name>A0A5A9PJ36_9TELE</name>
<accession>A0A5A9PJ36</accession>
<comment type="caution">
    <text evidence="1">The sequence shown here is derived from an EMBL/GenBank/DDBJ whole genome shotgun (WGS) entry which is preliminary data.</text>
</comment>
<keyword evidence="2" id="KW-1185">Reference proteome</keyword>